<dbReference type="AlphaFoldDB" id="A0AAV5R2Q7"/>
<dbReference type="GO" id="GO:0000139">
    <property type="term" value="C:Golgi membrane"/>
    <property type="evidence" value="ECO:0007669"/>
    <property type="project" value="UniProtKB-SubCell"/>
</dbReference>
<keyword evidence="5" id="KW-0653">Protein transport</keyword>
<dbReference type="GO" id="GO:0007030">
    <property type="term" value="P:Golgi organization"/>
    <property type="evidence" value="ECO:0007669"/>
    <property type="project" value="TreeGrafter"/>
</dbReference>
<dbReference type="PANTHER" id="PTHR13302">
    <property type="entry name" value="CONSERVED OLIGOMERIC GOLGI COMPLEX COMPONENT 3"/>
    <property type="match status" value="1"/>
</dbReference>
<evidence type="ECO:0000256" key="7">
    <source>
        <dbReference type="ARBA" id="ARBA00023136"/>
    </source>
</evidence>
<dbReference type="Pfam" id="PF20671">
    <property type="entry name" value="COG3_C"/>
    <property type="match status" value="1"/>
</dbReference>
<comment type="subcellular location">
    <subcellularLocation>
        <location evidence="1">Golgi apparatus membrane</location>
        <topology evidence="1">Peripheral membrane protein</topology>
    </subcellularLocation>
</comment>
<evidence type="ECO:0000256" key="5">
    <source>
        <dbReference type="ARBA" id="ARBA00022927"/>
    </source>
</evidence>
<accession>A0AAV5R2Q7</accession>
<evidence type="ECO:0000256" key="4">
    <source>
        <dbReference type="ARBA" id="ARBA00022448"/>
    </source>
</evidence>
<sequence>MNPILLPVSQRRSSFPSSTVKDTIPTTLLTPLSLDERRRVWDEVARLGVVDLDIPSETETLLNPLPPAVSQLLALLEHTKEENNRFISDAEDVLKQVDALVDIHDSVTSQTGTFQKECTDLVDELAELEVLYKDLNDQFQHFHSLESIVKTLNKNNNSEIVLKSSFHDKILVKLDECIAFVDEPRCADYKDIRVYRFRFKQCMIRALSLIRNYLVTFIRSVGEKITTKTNNANLSNIVIDALVYKDFTDNMENVYNLFVEIYKRTNGNDDYFNLLDDVYNQYFKTRGSLIMELIIQPHLRETNANFNRESLINMSNTSLKFFVKILEKEFEIFQNLFFLPPTEINEMSDIDNSMNLTAVHKFFESSLLDPLYYLLRNKILKESDIKSLCELINLLKSYSVFDIEDGNFEFQINRINFDALFKPILEDAQTRLIFIINRYVEVNIVNYKKTGKELIISNKEVNDDILSSNQIYPPIVKSIEMLTQIYQSLNQAVFDDITSSIVHLTLLSMENNFITNNTIEYKLYQIKSLLLFRDYINTFEIEHARKETVLDFSPLKSLYSRFTNQPQETIELNSNEHQSFFDRILGVIPKVINDYVDCRVELQIEIRNIVHQFIKLASNSFVDTLATMPSSISKILDLNQKLISNIQNEIPRLQSLIDDYINDTRVKTFLLDGIQEEFQTIYKSFHERLLSEKSSEGDIISQAMEPDDINRIWAETVRKLLRDDDNEVDIDDNMILRDVQQDIDNLEL</sequence>
<dbReference type="GO" id="GO:0032258">
    <property type="term" value="P:cytoplasm to vacuole targeting by the Cvt pathway"/>
    <property type="evidence" value="ECO:0007669"/>
    <property type="project" value="TreeGrafter"/>
</dbReference>
<dbReference type="GO" id="GO:0017119">
    <property type="term" value="C:Golgi transport complex"/>
    <property type="evidence" value="ECO:0007669"/>
    <property type="project" value="TreeGrafter"/>
</dbReference>
<dbReference type="Pfam" id="PF04136">
    <property type="entry name" value="COG3_N"/>
    <property type="match status" value="1"/>
</dbReference>
<dbReference type="GO" id="GO:0006914">
    <property type="term" value="P:autophagy"/>
    <property type="evidence" value="ECO:0007669"/>
    <property type="project" value="TreeGrafter"/>
</dbReference>
<gene>
    <name evidence="11" type="ORF">DAPK24_021210</name>
</gene>
<evidence type="ECO:0000259" key="9">
    <source>
        <dbReference type="Pfam" id="PF04136"/>
    </source>
</evidence>
<evidence type="ECO:0000256" key="1">
    <source>
        <dbReference type="ARBA" id="ARBA00004395"/>
    </source>
</evidence>
<dbReference type="PANTHER" id="PTHR13302:SF8">
    <property type="entry name" value="CONSERVED OLIGOMERIC GOLGI COMPLEX SUBUNIT 3"/>
    <property type="match status" value="1"/>
</dbReference>
<reference evidence="11 12" key="1">
    <citation type="journal article" date="2023" name="Elife">
        <title>Identification of key yeast species and microbe-microbe interactions impacting larval growth of Drosophila in the wild.</title>
        <authorList>
            <person name="Mure A."/>
            <person name="Sugiura Y."/>
            <person name="Maeda R."/>
            <person name="Honda K."/>
            <person name="Sakurai N."/>
            <person name="Takahashi Y."/>
            <person name="Watada M."/>
            <person name="Katoh T."/>
            <person name="Gotoh A."/>
            <person name="Gotoh Y."/>
            <person name="Taniguchi I."/>
            <person name="Nakamura K."/>
            <person name="Hayashi T."/>
            <person name="Katayama T."/>
            <person name="Uemura T."/>
            <person name="Hattori Y."/>
        </authorList>
    </citation>
    <scope>NUCLEOTIDE SEQUENCE [LARGE SCALE GENOMIC DNA]</scope>
    <source>
        <strain evidence="11 12">PK-24</strain>
    </source>
</reference>
<proteinExistence type="inferred from homology"/>
<feature type="domain" description="Conserved oligomeric Golgi complex subunit 3 N-terminal" evidence="9">
    <location>
        <begin position="73"/>
        <end position="219"/>
    </location>
</feature>
<comment type="similarity">
    <text evidence="2">Belongs to the COG3 family.</text>
</comment>
<evidence type="ECO:0000256" key="8">
    <source>
        <dbReference type="ARBA" id="ARBA00031339"/>
    </source>
</evidence>
<feature type="domain" description="Conserved oligomeric Golgi complex subunit 3 C-terminal" evidence="10">
    <location>
        <begin position="240"/>
        <end position="554"/>
    </location>
</feature>
<dbReference type="InterPro" id="IPR048320">
    <property type="entry name" value="COG3_N"/>
</dbReference>
<dbReference type="EMBL" id="BTGB01000002">
    <property type="protein sequence ID" value="GMM45546.1"/>
    <property type="molecule type" value="Genomic_DNA"/>
</dbReference>
<name>A0AAV5R2Q7_PICKL</name>
<dbReference type="InterPro" id="IPR007265">
    <property type="entry name" value="COG_su3"/>
</dbReference>
<evidence type="ECO:0000256" key="6">
    <source>
        <dbReference type="ARBA" id="ARBA00023034"/>
    </source>
</evidence>
<comment type="caution">
    <text evidence="11">The sequence shown here is derived from an EMBL/GenBank/DDBJ whole genome shotgun (WGS) entry which is preliminary data.</text>
</comment>
<keyword evidence="12" id="KW-1185">Reference proteome</keyword>
<organism evidence="11 12">
    <name type="scientific">Pichia kluyveri</name>
    <name type="common">Yeast</name>
    <dbReference type="NCBI Taxonomy" id="36015"/>
    <lineage>
        <taxon>Eukaryota</taxon>
        <taxon>Fungi</taxon>
        <taxon>Dikarya</taxon>
        <taxon>Ascomycota</taxon>
        <taxon>Saccharomycotina</taxon>
        <taxon>Pichiomycetes</taxon>
        <taxon>Pichiales</taxon>
        <taxon>Pichiaceae</taxon>
        <taxon>Pichia</taxon>
    </lineage>
</organism>
<dbReference type="GO" id="GO:0005801">
    <property type="term" value="C:cis-Golgi network"/>
    <property type="evidence" value="ECO:0007669"/>
    <property type="project" value="InterPro"/>
</dbReference>
<keyword evidence="6" id="KW-0333">Golgi apparatus</keyword>
<evidence type="ECO:0000256" key="2">
    <source>
        <dbReference type="ARBA" id="ARBA00009936"/>
    </source>
</evidence>
<keyword evidence="7" id="KW-0472">Membrane</keyword>
<evidence type="ECO:0000259" key="10">
    <source>
        <dbReference type="Pfam" id="PF20671"/>
    </source>
</evidence>
<evidence type="ECO:0000313" key="12">
    <source>
        <dbReference type="Proteomes" id="UP001378960"/>
    </source>
</evidence>
<dbReference type="InterPro" id="IPR048685">
    <property type="entry name" value="COG3_C"/>
</dbReference>
<dbReference type="GO" id="GO:0006891">
    <property type="term" value="P:intra-Golgi vesicle-mediated transport"/>
    <property type="evidence" value="ECO:0007669"/>
    <property type="project" value="TreeGrafter"/>
</dbReference>
<dbReference type="Proteomes" id="UP001378960">
    <property type="component" value="Unassembled WGS sequence"/>
</dbReference>
<protein>
    <recommendedName>
        <fullName evidence="3">Conserved oligomeric Golgi complex subunit 3</fullName>
    </recommendedName>
    <alternativeName>
        <fullName evidence="8">Component of oligomeric Golgi complex 3</fullName>
    </alternativeName>
</protein>
<keyword evidence="4" id="KW-0813">Transport</keyword>
<evidence type="ECO:0000256" key="3">
    <source>
        <dbReference type="ARBA" id="ARBA00020976"/>
    </source>
</evidence>
<evidence type="ECO:0000313" key="11">
    <source>
        <dbReference type="EMBL" id="GMM45546.1"/>
    </source>
</evidence>